<reference evidence="2" key="1">
    <citation type="submission" date="2023-03" db="EMBL/GenBank/DDBJ databases">
        <title>Massive genome expansion in bonnet fungi (Mycena s.s.) driven by repeated elements and novel gene families across ecological guilds.</title>
        <authorList>
            <consortium name="Lawrence Berkeley National Laboratory"/>
            <person name="Harder C.B."/>
            <person name="Miyauchi S."/>
            <person name="Viragh M."/>
            <person name="Kuo A."/>
            <person name="Thoen E."/>
            <person name="Andreopoulos B."/>
            <person name="Lu D."/>
            <person name="Skrede I."/>
            <person name="Drula E."/>
            <person name="Henrissat B."/>
            <person name="Morin E."/>
            <person name="Kohler A."/>
            <person name="Barry K."/>
            <person name="LaButti K."/>
            <person name="Morin E."/>
            <person name="Salamov A."/>
            <person name="Lipzen A."/>
            <person name="Mereny Z."/>
            <person name="Hegedus B."/>
            <person name="Baldrian P."/>
            <person name="Stursova M."/>
            <person name="Weitz H."/>
            <person name="Taylor A."/>
            <person name="Grigoriev I.V."/>
            <person name="Nagy L.G."/>
            <person name="Martin F."/>
            <person name="Kauserud H."/>
        </authorList>
    </citation>
    <scope>NUCLEOTIDE SEQUENCE</scope>
    <source>
        <strain evidence="2">CBHHK067</strain>
    </source>
</reference>
<evidence type="ECO:0000256" key="1">
    <source>
        <dbReference type="SAM" id="MobiDB-lite"/>
    </source>
</evidence>
<evidence type="ECO:0000313" key="2">
    <source>
        <dbReference type="EMBL" id="KAJ7699258.1"/>
    </source>
</evidence>
<dbReference type="EMBL" id="JARKIE010000023">
    <property type="protein sequence ID" value="KAJ7699258.1"/>
    <property type="molecule type" value="Genomic_DNA"/>
</dbReference>
<keyword evidence="3" id="KW-1185">Reference proteome</keyword>
<protein>
    <submittedName>
        <fullName evidence="2">Uncharacterized protein</fullName>
    </submittedName>
</protein>
<feature type="compositionally biased region" description="Basic and acidic residues" evidence="1">
    <location>
        <begin position="28"/>
        <end position="42"/>
    </location>
</feature>
<comment type="caution">
    <text evidence="2">The sequence shown here is derived from an EMBL/GenBank/DDBJ whole genome shotgun (WGS) entry which is preliminary data.</text>
</comment>
<sequence length="136" mass="14458">MSIHTQSLAPEAMGTSMSPVGPATVGSHSEHPSVKDSERIRPLAETTENIPCHGDASILLFRDGWSNPELGTPVHLNNPVPIVDGHGNHPGHGLIMPPPNMHELQPCDPDVFEPLMAAWKARRAQQSGGGGDDAQL</sequence>
<feature type="region of interest" description="Disordered" evidence="1">
    <location>
        <begin position="1"/>
        <end position="48"/>
    </location>
</feature>
<accession>A0AAD7GKQ1</accession>
<proteinExistence type="predicted"/>
<name>A0AAD7GKQ1_MYCRO</name>
<evidence type="ECO:0000313" key="3">
    <source>
        <dbReference type="Proteomes" id="UP001221757"/>
    </source>
</evidence>
<dbReference type="Proteomes" id="UP001221757">
    <property type="component" value="Unassembled WGS sequence"/>
</dbReference>
<gene>
    <name evidence="2" type="ORF">B0H17DRAFT_1196350</name>
</gene>
<organism evidence="2 3">
    <name type="scientific">Mycena rosella</name>
    <name type="common">Pink bonnet</name>
    <name type="synonym">Agaricus rosellus</name>
    <dbReference type="NCBI Taxonomy" id="1033263"/>
    <lineage>
        <taxon>Eukaryota</taxon>
        <taxon>Fungi</taxon>
        <taxon>Dikarya</taxon>
        <taxon>Basidiomycota</taxon>
        <taxon>Agaricomycotina</taxon>
        <taxon>Agaricomycetes</taxon>
        <taxon>Agaricomycetidae</taxon>
        <taxon>Agaricales</taxon>
        <taxon>Marasmiineae</taxon>
        <taxon>Mycenaceae</taxon>
        <taxon>Mycena</taxon>
    </lineage>
</organism>
<dbReference type="AlphaFoldDB" id="A0AAD7GKQ1"/>